<dbReference type="RefSeq" id="WP_163745991.1">
    <property type="nucleotide sequence ID" value="NZ_AP022596.1"/>
</dbReference>
<reference evidence="1 2" key="1">
    <citation type="journal article" date="2019" name="Emerg. Microbes Infect.">
        <title>Comprehensive subspecies identification of 175 nontuberculous mycobacteria species based on 7547 genomic profiles.</title>
        <authorList>
            <person name="Matsumoto Y."/>
            <person name="Kinjo T."/>
            <person name="Motooka D."/>
            <person name="Nabeya D."/>
            <person name="Jung N."/>
            <person name="Uechi K."/>
            <person name="Horii T."/>
            <person name="Iida T."/>
            <person name="Fujita J."/>
            <person name="Nakamura S."/>
        </authorList>
    </citation>
    <scope>NUCLEOTIDE SEQUENCE [LARGE SCALE GENOMIC DNA]</scope>
    <source>
        <strain evidence="1 2">JCM 30396</strain>
    </source>
</reference>
<keyword evidence="2" id="KW-1185">Reference proteome</keyword>
<dbReference type="SUPFAM" id="SSF53474">
    <property type="entry name" value="alpha/beta-Hydrolases"/>
    <property type="match status" value="1"/>
</dbReference>
<accession>A0A7I7SYP3</accession>
<evidence type="ECO:0008006" key="3">
    <source>
        <dbReference type="Google" id="ProtNLM"/>
    </source>
</evidence>
<dbReference type="KEGG" id="mhev:MHEL_03800"/>
<protein>
    <recommendedName>
        <fullName evidence="3">Alpha/beta hydrolase</fullName>
    </recommendedName>
</protein>
<evidence type="ECO:0000313" key="1">
    <source>
        <dbReference type="EMBL" id="BBY62137.1"/>
    </source>
</evidence>
<evidence type="ECO:0000313" key="2">
    <source>
        <dbReference type="Proteomes" id="UP000467148"/>
    </source>
</evidence>
<dbReference type="InterPro" id="IPR029058">
    <property type="entry name" value="AB_hydrolase_fold"/>
</dbReference>
<dbReference type="AlphaFoldDB" id="A0A7I7SYP3"/>
<dbReference type="EMBL" id="AP022596">
    <property type="protein sequence ID" value="BBY62137.1"/>
    <property type="molecule type" value="Genomic_DNA"/>
</dbReference>
<dbReference type="Gene3D" id="3.40.50.1820">
    <property type="entry name" value="alpha/beta hydrolase"/>
    <property type="match status" value="1"/>
</dbReference>
<proteinExistence type="predicted"/>
<sequence length="178" mass="19650">MQVGIHVKDIGQSHRVGAIGCRPCFLGMFVTQDQLGAGVSAVRFNAAMDFLPANAKRVITWPAKPFGCPSMFDTYQEVLRYRITPELAEQITTPALVADPDNEGYFAGQPQRLYEMLPGEKELVRFTETEGAAGHCQPMARALAAQRFFDFLDERIGLNAFTLGTGSEQSRFSQSRLA</sequence>
<name>A0A7I7SYP3_9MYCO</name>
<gene>
    <name evidence="1" type="ORF">MHEL_03800</name>
</gene>
<dbReference type="Proteomes" id="UP000467148">
    <property type="component" value="Chromosome"/>
</dbReference>
<organism evidence="1 2">
    <name type="scientific">Mycolicibacterium helvum</name>
    <dbReference type="NCBI Taxonomy" id="1534349"/>
    <lineage>
        <taxon>Bacteria</taxon>
        <taxon>Bacillati</taxon>
        <taxon>Actinomycetota</taxon>
        <taxon>Actinomycetes</taxon>
        <taxon>Mycobacteriales</taxon>
        <taxon>Mycobacteriaceae</taxon>
        <taxon>Mycolicibacterium</taxon>
    </lineage>
</organism>